<dbReference type="GO" id="GO:0022857">
    <property type="term" value="F:transmembrane transporter activity"/>
    <property type="evidence" value="ECO:0007669"/>
    <property type="project" value="InterPro"/>
</dbReference>
<comment type="subcellular location">
    <subcellularLocation>
        <location evidence="1">Membrane</location>
        <topology evidence="1">Multi-pass membrane protein</topology>
    </subcellularLocation>
</comment>
<evidence type="ECO:0000256" key="5">
    <source>
        <dbReference type="SAM" id="Phobius"/>
    </source>
</evidence>
<accession>E4XTJ7</accession>
<dbReference type="OrthoDB" id="2544694at2759"/>
<protein>
    <recommendedName>
        <fullName evidence="6">Major facilitator superfamily (MFS) profile domain-containing protein</fullName>
    </recommendedName>
</protein>
<evidence type="ECO:0000313" key="8">
    <source>
        <dbReference type="Proteomes" id="UP000001307"/>
    </source>
</evidence>
<evidence type="ECO:0000256" key="4">
    <source>
        <dbReference type="ARBA" id="ARBA00023136"/>
    </source>
</evidence>
<proteinExistence type="predicted"/>
<evidence type="ECO:0000259" key="6">
    <source>
        <dbReference type="PROSITE" id="PS50850"/>
    </source>
</evidence>
<feature type="transmembrane region" description="Helical" evidence="5">
    <location>
        <begin position="422"/>
        <end position="441"/>
    </location>
</feature>
<dbReference type="InterPro" id="IPR005828">
    <property type="entry name" value="MFS_sugar_transport-like"/>
</dbReference>
<feature type="transmembrane region" description="Helical" evidence="5">
    <location>
        <begin position="233"/>
        <end position="253"/>
    </location>
</feature>
<feature type="transmembrane region" description="Helical" evidence="5">
    <location>
        <begin position="545"/>
        <end position="565"/>
    </location>
</feature>
<feature type="transmembrane region" description="Helical" evidence="5">
    <location>
        <begin position="265"/>
        <end position="285"/>
    </location>
</feature>
<organism evidence="7">
    <name type="scientific">Oikopleura dioica</name>
    <name type="common">Tunicate</name>
    <dbReference type="NCBI Taxonomy" id="34765"/>
    <lineage>
        <taxon>Eukaryota</taxon>
        <taxon>Metazoa</taxon>
        <taxon>Chordata</taxon>
        <taxon>Tunicata</taxon>
        <taxon>Appendicularia</taxon>
        <taxon>Copelata</taxon>
        <taxon>Oikopleuridae</taxon>
        <taxon>Oikopleura</taxon>
    </lineage>
</organism>
<dbReference type="Gene3D" id="1.20.1250.20">
    <property type="entry name" value="MFS general substrate transporter like domains"/>
    <property type="match status" value="1"/>
</dbReference>
<dbReference type="EMBL" id="FN653156">
    <property type="protein sequence ID" value="CBY13059.1"/>
    <property type="molecule type" value="Genomic_DNA"/>
</dbReference>
<dbReference type="Pfam" id="PF00083">
    <property type="entry name" value="Sugar_tr"/>
    <property type="match status" value="1"/>
</dbReference>
<evidence type="ECO:0000313" key="7">
    <source>
        <dbReference type="EMBL" id="CBY13059.1"/>
    </source>
</evidence>
<dbReference type="PROSITE" id="PS50850">
    <property type="entry name" value="MFS"/>
    <property type="match status" value="1"/>
</dbReference>
<sequence length="595" mass="65591">MEKAPLDRKRQFDDIWEELPHAGKYQLKLVCFSSYMTLIMGLSAMYPVFAQYSQKHHCLTSLDDLSFLDRNDIHKVSIMLQEHCGSTKKAGCEKCSYPEEIINLCANQTSSKTNSNSTAEDIFTCITTISKNYGQNATLETCGADGNVYQRHLLGASSDSWESAVTQFNLVCEKEILSTYMVSAGSFGFLLGSLVAGIHCDTFGRKNAMMVHTFTTIATYTAQGLIVNQYAFLIFRTLTSLFSVIGFLSALTYGVEILGPRRRSLTSTILCFMFSGGFAGISVLSYYLPDWQNLTLCIAALAAVNILFRKFISTFLSLTLILSVPFLPESPRFLVTKGRYEEAQVILDRFASEASEPDDEPLLAPDISLFVIEKPGKAPPVTEILFSAFFGKVFVIISVAYFVVNMVYYGLGYGVSSLSGSIYINNAINGALEAVAYCFTAPITDIFGRKNSLIVLSIISGLACFTHMWVITTPALTIGWYTNIAAFFGKFTISAVFCALFTLSAELFPTEVRSIGVSITSMIGRVGSIVAPFLNIFLTWPGLEWLPHTIFASLSILSGLSLLLLPETKSLPLFQTVVEAEEFHASEKKKRHIST</sequence>
<dbReference type="InParanoid" id="E4XTJ7"/>
<feature type="domain" description="Major facilitator superfamily (MFS) profile" evidence="6">
    <location>
        <begin position="136"/>
        <end position="570"/>
    </location>
</feature>
<dbReference type="InterPro" id="IPR020846">
    <property type="entry name" value="MFS_dom"/>
</dbReference>
<dbReference type="InterPro" id="IPR036259">
    <property type="entry name" value="MFS_trans_sf"/>
</dbReference>
<reference evidence="7" key="1">
    <citation type="journal article" date="2010" name="Science">
        <title>Plasticity of animal genome architecture unmasked by rapid evolution of a pelagic tunicate.</title>
        <authorList>
            <person name="Denoeud F."/>
            <person name="Henriet S."/>
            <person name="Mungpakdee S."/>
            <person name="Aury J.M."/>
            <person name="Da Silva C."/>
            <person name="Brinkmann H."/>
            <person name="Mikhaleva J."/>
            <person name="Olsen L.C."/>
            <person name="Jubin C."/>
            <person name="Canestro C."/>
            <person name="Bouquet J.M."/>
            <person name="Danks G."/>
            <person name="Poulain J."/>
            <person name="Campsteijn C."/>
            <person name="Adamski M."/>
            <person name="Cross I."/>
            <person name="Yadetie F."/>
            <person name="Muffato M."/>
            <person name="Louis A."/>
            <person name="Butcher S."/>
            <person name="Tsagkogeorga G."/>
            <person name="Konrad A."/>
            <person name="Singh S."/>
            <person name="Jensen M.F."/>
            <person name="Cong E.H."/>
            <person name="Eikeseth-Otteraa H."/>
            <person name="Noel B."/>
            <person name="Anthouard V."/>
            <person name="Porcel B.M."/>
            <person name="Kachouri-Lafond R."/>
            <person name="Nishino A."/>
            <person name="Ugolini M."/>
            <person name="Chourrout P."/>
            <person name="Nishida H."/>
            <person name="Aasland R."/>
            <person name="Huzurbazar S."/>
            <person name="Westhof E."/>
            <person name="Delsuc F."/>
            <person name="Lehrach H."/>
            <person name="Reinhardt R."/>
            <person name="Weissenbach J."/>
            <person name="Roy S.W."/>
            <person name="Artiguenave F."/>
            <person name="Postlethwait J.H."/>
            <person name="Manak J.R."/>
            <person name="Thompson E.M."/>
            <person name="Jaillon O."/>
            <person name="Du Pasquier L."/>
            <person name="Boudinot P."/>
            <person name="Liberles D.A."/>
            <person name="Volff J.N."/>
            <person name="Philippe H."/>
            <person name="Lenhard B."/>
            <person name="Roest Crollius H."/>
            <person name="Wincker P."/>
            <person name="Chourrout D."/>
        </authorList>
    </citation>
    <scope>NUCLEOTIDE SEQUENCE [LARGE SCALE GENOMIC DNA]</scope>
</reference>
<evidence type="ECO:0000256" key="1">
    <source>
        <dbReference type="ARBA" id="ARBA00004141"/>
    </source>
</evidence>
<dbReference type="GO" id="GO:0016020">
    <property type="term" value="C:membrane"/>
    <property type="evidence" value="ECO:0007669"/>
    <property type="project" value="UniProtKB-SubCell"/>
</dbReference>
<dbReference type="AlphaFoldDB" id="E4XTJ7"/>
<evidence type="ECO:0000256" key="3">
    <source>
        <dbReference type="ARBA" id="ARBA00022989"/>
    </source>
</evidence>
<feature type="transmembrane region" description="Helical" evidence="5">
    <location>
        <begin position="515"/>
        <end position="539"/>
    </location>
</feature>
<feature type="transmembrane region" description="Helical" evidence="5">
    <location>
        <begin position="453"/>
        <end position="472"/>
    </location>
</feature>
<feature type="transmembrane region" description="Helical" evidence="5">
    <location>
        <begin position="177"/>
        <end position="196"/>
    </location>
</feature>
<dbReference type="PANTHER" id="PTHR24064">
    <property type="entry name" value="SOLUTE CARRIER FAMILY 22 MEMBER"/>
    <property type="match status" value="1"/>
</dbReference>
<keyword evidence="8" id="KW-1185">Reference proteome</keyword>
<feature type="transmembrane region" description="Helical" evidence="5">
    <location>
        <begin position="478"/>
        <end position="503"/>
    </location>
</feature>
<feature type="transmembrane region" description="Helical" evidence="5">
    <location>
        <begin position="384"/>
        <end position="410"/>
    </location>
</feature>
<dbReference type="SUPFAM" id="SSF103473">
    <property type="entry name" value="MFS general substrate transporter"/>
    <property type="match status" value="1"/>
</dbReference>
<feature type="transmembrane region" description="Helical" evidence="5">
    <location>
        <begin position="208"/>
        <end position="227"/>
    </location>
</feature>
<gene>
    <name evidence="7" type="ORF">GSOID_T00003803001</name>
</gene>
<dbReference type="Proteomes" id="UP000001307">
    <property type="component" value="Unassembled WGS sequence"/>
</dbReference>
<keyword evidence="3 5" id="KW-1133">Transmembrane helix</keyword>
<evidence type="ECO:0000256" key="2">
    <source>
        <dbReference type="ARBA" id="ARBA00022692"/>
    </source>
</evidence>
<name>E4XTJ7_OIKDI</name>
<keyword evidence="2 5" id="KW-0812">Transmembrane</keyword>
<keyword evidence="4 5" id="KW-0472">Membrane</keyword>